<keyword evidence="2" id="KW-1185">Reference proteome</keyword>
<evidence type="ECO:0000313" key="1">
    <source>
        <dbReference type="EMBL" id="KAH8499520.1"/>
    </source>
</evidence>
<comment type="caution">
    <text evidence="1">The sequence shown here is derived from an EMBL/GenBank/DDBJ whole genome shotgun (WGS) entry which is preliminary data.</text>
</comment>
<evidence type="ECO:0000313" key="2">
    <source>
        <dbReference type="Proteomes" id="UP000807159"/>
    </source>
</evidence>
<sequence length="132" mass="14352">MAAKKRERREKTWSRDISVWSFGIWVVNLEDISSKTISSIERLHKMLRLHDNGLAAVERNSIQCLSEGDAASKVGASSETPCCRLLAGGVAFGAIGGGFAAEEQRQCTQEIAMQNVSGVVFLLCLIQVTSHS</sequence>
<reference evidence="1" key="1">
    <citation type="journal article" date="2021" name="J. Hered.">
        <title>Genome Assembly of Salicaceae Populus deltoides (Eastern Cottonwood) I-69 Based on Nanopore Sequencing and Hi-C Technologies.</title>
        <authorList>
            <person name="Bai S."/>
            <person name="Wu H."/>
            <person name="Zhang J."/>
            <person name="Pan Z."/>
            <person name="Zhao W."/>
            <person name="Li Z."/>
            <person name="Tong C."/>
        </authorList>
    </citation>
    <scope>NUCLEOTIDE SEQUENCE</scope>
    <source>
        <tissue evidence="1">Leaf</tissue>
    </source>
</reference>
<accession>A0A8T2Y365</accession>
<dbReference type="Proteomes" id="UP000807159">
    <property type="component" value="Chromosome 9"/>
</dbReference>
<protein>
    <submittedName>
        <fullName evidence="1">Uncharacterized protein</fullName>
    </submittedName>
</protein>
<dbReference type="AlphaFoldDB" id="A0A8T2Y365"/>
<proteinExistence type="predicted"/>
<organism evidence="1 2">
    <name type="scientific">Populus deltoides</name>
    <name type="common">Eastern poplar</name>
    <name type="synonym">Eastern cottonwood</name>
    <dbReference type="NCBI Taxonomy" id="3696"/>
    <lineage>
        <taxon>Eukaryota</taxon>
        <taxon>Viridiplantae</taxon>
        <taxon>Streptophyta</taxon>
        <taxon>Embryophyta</taxon>
        <taxon>Tracheophyta</taxon>
        <taxon>Spermatophyta</taxon>
        <taxon>Magnoliopsida</taxon>
        <taxon>eudicotyledons</taxon>
        <taxon>Gunneridae</taxon>
        <taxon>Pentapetalae</taxon>
        <taxon>rosids</taxon>
        <taxon>fabids</taxon>
        <taxon>Malpighiales</taxon>
        <taxon>Salicaceae</taxon>
        <taxon>Saliceae</taxon>
        <taxon>Populus</taxon>
    </lineage>
</organism>
<dbReference type="EMBL" id="JACEGQ020000009">
    <property type="protein sequence ID" value="KAH8499520.1"/>
    <property type="molecule type" value="Genomic_DNA"/>
</dbReference>
<name>A0A8T2Y365_POPDE</name>
<gene>
    <name evidence="1" type="ORF">H0E87_018127</name>
</gene>